<keyword evidence="2" id="KW-0418">Kinase</keyword>
<name>A0A5B7ETN7_PORTR</name>
<evidence type="ECO:0000256" key="1">
    <source>
        <dbReference type="SAM" id="MobiDB-lite"/>
    </source>
</evidence>
<proteinExistence type="predicted"/>
<reference evidence="2 3" key="1">
    <citation type="submission" date="2019-05" db="EMBL/GenBank/DDBJ databases">
        <title>Another draft genome of Portunus trituberculatus and its Hox gene families provides insights of decapod evolution.</title>
        <authorList>
            <person name="Jeong J.-H."/>
            <person name="Song I."/>
            <person name="Kim S."/>
            <person name="Choi T."/>
            <person name="Kim D."/>
            <person name="Ryu S."/>
            <person name="Kim W."/>
        </authorList>
    </citation>
    <scope>NUCLEOTIDE SEQUENCE [LARGE SCALE GENOMIC DNA]</scope>
    <source>
        <tissue evidence="2">Muscle</tissue>
    </source>
</reference>
<organism evidence="2 3">
    <name type="scientific">Portunus trituberculatus</name>
    <name type="common">Swimming crab</name>
    <name type="synonym">Neptunus trituberculatus</name>
    <dbReference type="NCBI Taxonomy" id="210409"/>
    <lineage>
        <taxon>Eukaryota</taxon>
        <taxon>Metazoa</taxon>
        <taxon>Ecdysozoa</taxon>
        <taxon>Arthropoda</taxon>
        <taxon>Crustacea</taxon>
        <taxon>Multicrustacea</taxon>
        <taxon>Malacostraca</taxon>
        <taxon>Eumalacostraca</taxon>
        <taxon>Eucarida</taxon>
        <taxon>Decapoda</taxon>
        <taxon>Pleocyemata</taxon>
        <taxon>Brachyura</taxon>
        <taxon>Eubrachyura</taxon>
        <taxon>Portunoidea</taxon>
        <taxon>Portunidae</taxon>
        <taxon>Portuninae</taxon>
        <taxon>Portunus</taxon>
    </lineage>
</organism>
<evidence type="ECO:0000313" key="3">
    <source>
        <dbReference type="Proteomes" id="UP000324222"/>
    </source>
</evidence>
<evidence type="ECO:0000313" key="2">
    <source>
        <dbReference type="EMBL" id="MPC36273.1"/>
    </source>
</evidence>
<dbReference type="SUPFAM" id="SSF56112">
    <property type="entry name" value="Protein kinase-like (PK-like)"/>
    <property type="match status" value="1"/>
</dbReference>
<dbReference type="AlphaFoldDB" id="A0A5B7ETN7"/>
<keyword evidence="3" id="KW-1185">Reference proteome</keyword>
<sequence>MLWGLQAHGFESCLRSECRLGFLARDNSFLADKVAIKVIDKSKLDQKTQRMLAREIANMDTLAHPNIISTLSTLFRSNTTTSALTIFHQHFGNCQSPVKHLYSTKQPTNTPSKLNRNSPCHRLIH</sequence>
<dbReference type="GO" id="GO:0016301">
    <property type="term" value="F:kinase activity"/>
    <property type="evidence" value="ECO:0007669"/>
    <property type="project" value="UniProtKB-KW"/>
</dbReference>
<dbReference type="EMBL" id="VSRR010003469">
    <property type="protein sequence ID" value="MPC36273.1"/>
    <property type="molecule type" value="Genomic_DNA"/>
</dbReference>
<protein>
    <submittedName>
        <fullName evidence="2">Serine/threonine-protein kinase NIM1</fullName>
    </submittedName>
</protein>
<feature type="compositionally biased region" description="Polar residues" evidence="1">
    <location>
        <begin position="104"/>
        <end position="118"/>
    </location>
</feature>
<dbReference type="InterPro" id="IPR011009">
    <property type="entry name" value="Kinase-like_dom_sf"/>
</dbReference>
<feature type="region of interest" description="Disordered" evidence="1">
    <location>
        <begin position="104"/>
        <end position="125"/>
    </location>
</feature>
<dbReference type="Proteomes" id="UP000324222">
    <property type="component" value="Unassembled WGS sequence"/>
</dbReference>
<accession>A0A5B7ETN7</accession>
<comment type="caution">
    <text evidence="2">The sequence shown here is derived from an EMBL/GenBank/DDBJ whole genome shotgun (WGS) entry which is preliminary data.</text>
</comment>
<dbReference type="Gene3D" id="3.30.200.20">
    <property type="entry name" value="Phosphorylase Kinase, domain 1"/>
    <property type="match status" value="1"/>
</dbReference>
<keyword evidence="2" id="KW-0808">Transferase</keyword>
<gene>
    <name evidence="2" type="primary">NIM1K</name>
    <name evidence="2" type="ORF">E2C01_029725</name>
</gene>